<dbReference type="FunFam" id="1.10.1520.10:FF:000001">
    <property type="entry name" value="Ribonuclease 3"/>
    <property type="match status" value="1"/>
</dbReference>
<feature type="compositionally biased region" description="Basic and acidic residues" evidence="9">
    <location>
        <begin position="60"/>
        <end position="70"/>
    </location>
</feature>
<dbReference type="GO" id="GO:0005654">
    <property type="term" value="C:nucleoplasm"/>
    <property type="evidence" value="ECO:0007669"/>
    <property type="project" value="TreeGrafter"/>
</dbReference>
<feature type="compositionally biased region" description="Basic and acidic residues" evidence="9">
    <location>
        <begin position="485"/>
        <end position="499"/>
    </location>
</feature>
<dbReference type="InterPro" id="IPR014720">
    <property type="entry name" value="dsRBD_dom"/>
</dbReference>
<dbReference type="GO" id="GO:0030847">
    <property type="term" value="P:termination of RNA polymerase II transcription, exosome-dependent"/>
    <property type="evidence" value="ECO:0007669"/>
    <property type="project" value="UniProtKB-ARBA"/>
</dbReference>
<evidence type="ECO:0000256" key="8">
    <source>
        <dbReference type="PROSITE-ProRule" id="PRU00266"/>
    </source>
</evidence>
<evidence type="ECO:0000259" key="10">
    <source>
        <dbReference type="PROSITE" id="PS50137"/>
    </source>
</evidence>
<dbReference type="PROSITE" id="PS50137">
    <property type="entry name" value="DS_RBD"/>
    <property type="match status" value="1"/>
</dbReference>
<evidence type="ECO:0000256" key="2">
    <source>
        <dbReference type="ARBA" id="ARBA00010183"/>
    </source>
</evidence>
<dbReference type="PANTHER" id="PTHR11207">
    <property type="entry name" value="RIBONUCLEASE III"/>
    <property type="match status" value="1"/>
</dbReference>
<protein>
    <recommendedName>
        <fullName evidence="3">ribonuclease III</fullName>
        <ecNumber evidence="3">3.1.26.3</ecNumber>
    </recommendedName>
</protein>
<dbReference type="InterPro" id="IPR044449">
    <property type="entry name" value="Rnt1/Pac1_DSRM_fungi"/>
</dbReference>
<keyword evidence="13" id="KW-1185">Reference proteome</keyword>
<dbReference type="Proteomes" id="UP001152885">
    <property type="component" value="Unassembled WGS sequence"/>
</dbReference>
<feature type="region of interest" description="Disordered" evidence="9">
    <location>
        <begin position="34"/>
        <end position="79"/>
    </location>
</feature>
<feature type="domain" description="DRBM" evidence="10">
    <location>
        <begin position="390"/>
        <end position="457"/>
    </location>
</feature>
<feature type="compositionally biased region" description="Basic and acidic residues" evidence="9">
    <location>
        <begin position="629"/>
        <end position="661"/>
    </location>
</feature>
<proteinExistence type="inferred from homology"/>
<dbReference type="InterPro" id="IPR000999">
    <property type="entry name" value="RNase_III_dom"/>
</dbReference>
<evidence type="ECO:0000256" key="9">
    <source>
        <dbReference type="SAM" id="MobiDB-lite"/>
    </source>
</evidence>
<feature type="domain" description="RNase III" evidence="11">
    <location>
        <begin position="218"/>
        <end position="357"/>
    </location>
</feature>
<sequence>MASVNSNKTKKDPGKNVSDRFESGFYQFLSTSLNHNAATQKDPDDDLTIDPTDNTKQLKRPRDRDSKSEENDNVVANAKRSKNSIIDTNVYSVFNEPKFDQALPKTIGFLDIQKIEHATKNLQKSANLILKSCPDSLQIDKMLKDQSIDQSTRVELEQNNLVLLASKLQSKNKLGQLELFKQIIEDQITITKEEELKLKEINEKDGEVPIQLPSIPRNEIFEKGVDESLPKLPQIHNSKLYERVFIHKSTVNSKTHLNPYDLINSHNERLEFYGDSILNNLVTLIIFKEFPHASEGQLSRYRADLINNKVLTQLSIRYGFDRKLKTRINETALKNGDQKIYADVFEAYIGALGVERGLNLQEIMQWLDKLYRPFIDEFKSDFSKEPINKNAKTELYALVGRADLYPIYEVIEKGDGINKDFKVVCKINGEVLGIGMGTSQGEASLRAAMIGLRNSGILEKYHVQRRTIETPARLERIQRQEAKRLEKEKKKEEQRRMEEALNLPPPSPIRTSLFPLKIDDNVEIDVKAKNDIYAEIGKKTGISPQYSAVNDGDQIHVSLHVRGILVATTVDTKKKRAQAILATVLKQNKRAFREVCKRFPKEDVYEKKDDEKKDDGGKKDNEDVSMEDVEMKDAEKNEEKKEEEKKNDEKKDETEKNANES</sequence>
<gene>
    <name evidence="12" type="ORF">CANVERA_P3736</name>
</gene>
<dbReference type="Gene3D" id="1.10.1520.10">
    <property type="entry name" value="Ribonuclease III domain"/>
    <property type="match status" value="1"/>
</dbReference>
<keyword evidence="6" id="KW-0378">Hydrolase</keyword>
<evidence type="ECO:0000256" key="4">
    <source>
        <dbReference type="ARBA" id="ARBA00022722"/>
    </source>
</evidence>
<comment type="catalytic activity">
    <reaction evidence="1">
        <text>Endonucleolytic cleavage to 5'-phosphomonoester.</text>
        <dbReference type="EC" id="3.1.26.3"/>
    </reaction>
</comment>
<dbReference type="PROSITE" id="PS50142">
    <property type="entry name" value="RNASE_3_2"/>
    <property type="match status" value="1"/>
</dbReference>
<dbReference type="GO" id="GO:0034963">
    <property type="term" value="P:box C/D sno(s)RNA processing"/>
    <property type="evidence" value="ECO:0007669"/>
    <property type="project" value="UniProtKB-ARBA"/>
</dbReference>
<comment type="caution">
    <text evidence="12">The sequence shown here is derived from an EMBL/GenBank/DDBJ whole genome shotgun (WGS) entry which is preliminary data.</text>
</comment>
<name>A0A9W4XHN7_9ASCO</name>
<dbReference type="GO" id="GO:0003725">
    <property type="term" value="F:double-stranded RNA binding"/>
    <property type="evidence" value="ECO:0007669"/>
    <property type="project" value="InterPro"/>
</dbReference>
<evidence type="ECO:0000256" key="3">
    <source>
        <dbReference type="ARBA" id="ARBA00012177"/>
    </source>
</evidence>
<dbReference type="HAMAP" id="MF_00104">
    <property type="entry name" value="RNase_III"/>
    <property type="match status" value="1"/>
</dbReference>
<dbReference type="Pfam" id="PF00035">
    <property type="entry name" value="dsrm"/>
    <property type="match status" value="1"/>
</dbReference>
<dbReference type="CDD" id="cd00593">
    <property type="entry name" value="RIBOc"/>
    <property type="match status" value="1"/>
</dbReference>
<dbReference type="SMART" id="SM00535">
    <property type="entry name" value="RIBOc"/>
    <property type="match status" value="1"/>
</dbReference>
<dbReference type="Pfam" id="PF18497">
    <property type="entry name" value="RNase_3_N"/>
    <property type="match status" value="1"/>
</dbReference>
<feature type="region of interest" description="Disordered" evidence="9">
    <location>
        <begin position="603"/>
        <end position="661"/>
    </location>
</feature>
<dbReference type="SUPFAM" id="SSF54768">
    <property type="entry name" value="dsRNA-binding domain-like"/>
    <property type="match status" value="1"/>
</dbReference>
<evidence type="ECO:0000256" key="7">
    <source>
        <dbReference type="ARBA" id="ARBA00022884"/>
    </source>
</evidence>
<keyword evidence="5" id="KW-0255">Endonuclease</keyword>
<feature type="region of interest" description="Disordered" evidence="9">
    <location>
        <begin position="485"/>
        <end position="504"/>
    </location>
</feature>
<dbReference type="InterPro" id="IPR040540">
    <property type="entry name" value="RNase_3_N"/>
</dbReference>
<keyword evidence="4" id="KW-0540">Nuclease</keyword>
<dbReference type="InterPro" id="IPR011907">
    <property type="entry name" value="RNase_III"/>
</dbReference>
<dbReference type="InterPro" id="IPR036389">
    <property type="entry name" value="RNase_III_sf"/>
</dbReference>
<evidence type="ECO:0000256" key="6">
    <source>
        <dbReference type="ARBA" id="ARBA00022801"/>
    </source>
</evidence>
<dbReference type="SUPFAM" id="SSF69065">
    <property type="entry name" value="RNase III domain-like"/>
    <property type="match status" value="1"/>
</dbReference>
<dbReference type="GO" id="GO:0004525">
    <property type="term" value="F:ribonuclease III activity"/>
    <property type="evidence" value="ECO:0007669"/>
    <property type="project" value="UniProtKB-EC"/>
</dbReference>
<evidence type="ECO:0000256" key="5">
    <source>
        <dbReference type="ARBA" id="ARBA00022759"/>
    </source>
</evidence>
<dbReference type="OrthoDB" id="2392202at2759"/>
<organism evidence="12 13">
    <name type="scientific">Candida verbasci</name>
    <dbReference type="NCBI Taxonomy" id="1227364"/>
    <lineage>
        <taxon>Eukaryota</taxon>
        <taxon>Fungi</taxon>
        <taxon>Dikarya</taxon>
        <taxon>Ascomycota</taxon>
        <taxon>Saccharomycotina</taxon>
        <taxon>Pichiomycetes</taxon>
        <taxon>Debaryomycetaceae</taxon>
        <taxon>Candida/Lodderomyces clade</taxon>
        <taxon>Candida</taxon>
    </lineage>
</organism>
<dbReference type="GO" id="GO:0034475">
    <property type="term" value="P:U4 snRNA 3'-end processing"/>
    <property type="evidence" value="ECO:0007669"/>
    <property type="project" value="UniProtKB-ARBA"/>
</dbReference>
<dbReference type="PANTHER" id="PTHR11207:SF0">
    <property type="entry name" value="RIBONUCLEASE 3"/>
    <property type="match status" value="1"/>
</dbReference>
<evidence type="ECO:0000313" key="12">
    <source>
        <dbReference type="EMBL" id="CAI5759227.1"/>
    </source>
</evidence>
<reference evidence="12" key="1">
    <citation type="submission" date="2022-12" db="EMBL/GenBank/DDBJ databases">
        <authorList>
            <person name="Brejova B."/>
        </authorList>
    </citation>
    <scope>NUCLEOTIDE SEQUENCE</scope>
</reference>
<dbReference type="Pfam" id="PF00636">
    <property type="entry name" value="Ribonuclease_3"/>
    <property type="match status" value="1"/>
</dbReference>
<feature type="compositionally biased region" description="Basic and acidic residues" evidence="9">
    <location>
        <begin position="603"/>
        <end position="622"/>
    </location>
</feature>
<dbReference type="EC" id="3.1.26.3" evidence="3"/>
<evidence type="ECO:0000259" key="11">
    <source>
        <dbReference type="PROSITE" id="PS50142"/>
    </source>
</evidence>
<dbReference type="EMBL" id="CANTUO010000004">
    <property type="protein sequence ID" value="CAI5759227.1"/>
    <property type="molecule type" value="Genomic_DNA"/>
</dbReference>
<comment type="similarity">
    <text evidence="2">Belongs to the ribonuclease III family.</text>
</comment>
<evidence type="ECO:0000256" key="1">
    <source>
        <dbReference type="ARBA" id="ARBA00000109"/>
    </source>
</evidence>
<dbReference type="AlphaFoldDB" id="A0A9W4XHN7"/>
<dbReference type="Gene3D" id="3.30.160.20">
    <property type="match status" value="1"/>
</dbReference>
<dbReference type="CDD" id="cd19876">
    <property type="entry name" value="DSRM_RNT1p-like"/>
    <property type="match status" value="1"/>
</dbReference>
<dbReference type="SMART" id="SM00358">
    <property type="entry name" value="DSRM"/>
    <property type="match status" value="1"/>
</dbReference>
<keyword evidence="7 8" id="KW-0694">RNA-binding</keyword>
<dbReference type="GO" id="GO:0006364">
    <property type="term" value="P:rRNA processing"/>
    <property type="evidence" value="ECO:0007669"/>
    <property type="project" value="InterPro"/>
</dbReference>
<evidence type="ECO:0000313" key="13">
    <source>
        <dbReference type="Proteomes" id="UP001152885"/>
    </source>
</evidence>
<accession>A0A9W4XHN7</accession>